<dbReference type="PROSITE" id="PS51171">
    <property type="entry name" value="PREPHENATE_DEHYDR_3"/>
    <property type="match status" value="1"/>
</dbReference>
<dbReference type="UniPathway" id="UPA00121">
    <property type="reaction ID" value="UER00345"/>
</dbReference>
<dbReference type="OMA" id="PLMIYRE"/>
<dbReference type="InterPro" id="IPR045865">
    <property type="entry name" value="ACT-like_dom_sf"/>
</dbReference>
<evidence type="ECO:0000259" key="8">
    <source>
        <dbReference type="PROSITE" id="PS51671"/>
    </source>
</evidence>
<dbReference type="PIRSF" id="PIRSF001500">
    <property type="entry name" value="Chor_mut_pdt_Ppr"/>
    <property type="match status" value="1"/>
</dbReference>
<evidence type="ECO:0000256" key="5">
    <source>
        <dbReference type="ARBA" id="ARBA00023222"/>
    </source>
</evidence>
<dbReference type="FunFam" id="3.40.190.10:FF:000254">
    <property type="entry name" value="Prephenate dehydratase"/>
    <property type="match status" value="1"/>
</dbReference>
<name>C4YQ16_CANAW</name>
<dbReference type="FunFam" id="3.40.190.10:FF:000665">
    <property type="entry name" value="Prephenate dehydratase"/>
    <property type="match status" value="1"/>
</dbReference>
<dbReference type="GO" id="GO:0004664">
    <property type="term" value="F:prephenate dehydratase activity"/>
    <property type="evidence" value="ECO:0007669"/>
    <property type="project" value="UniProtKB-EC"/>
</dbReference>
<dbReference type="SUPFAM" id="SSF53850">
    <property type="entry name" value="Periplasmic binding protein-like II"/>
    <property type="match status" value="1"/>
</dbReference>
<dbReference type="SUPFAM" id="SSF55021">
    <property type="entry name" value="ACT-like"/>
    <property type="match status" value="1"/>
</dbReference>
<gene>
    <name evidence="9" type="ORF">CAWG_02570</name>
</gene>
<dbReference type="PaxDb" id="5476-C4YQ16"/>
<dbReference type="InterPro" id="IPR002912">
    <property type="entry name" value="ACT_dom"/>
</dbReference>
<evidence type="ECO:0000256" key="1">
    <source>
        <dbReference type="ARBA" id="ARBA00004741"/>
    </source>
</evidence>
<dbReference type="PROSITE" id="PS00857">
    <property type="entry name" value="PREPHENATE_DEHYDR_1"/>
    <property type="match status" value="1"/>
</dbReference>
<evidence type="ECO:0000256" key="4">
    <source>
        <dbReference type="ARBA" id="ARBA00023141"/>
    </source>
</evidence>
<evidence type="ECO:0000256" key="2">
    <source>
        <dbReference type="ARBA" id="ARBA00013147"/>
    </source>
</evidence>
<keyword evidence="10" id="KW-1185">Reference proteome</keyword>
<reference evidence="9 10" key="1">
    <citation type="journal article" date="2009" name="Nature">
        <title>Evolution of pathogenicity and sexual reproduction in eight Candida genomes.</title>
        <authorList>
            <person name="Butler G."/>
            <person name="Rasmussen M.D."/>
            <person name="Lin M.F."/>
            <person name="Santos M.A."/>
            <person name="Sakthikumar S."/>
            <person name="Munro C.A."/>
            <person name="Rheinbay E."/>
            <person name="Grabherr M."/>
            <person name="Forche A."/>
            <person name="Reedy J.L."/>
            <person name="Agrafioti I."/>
            <person name="Arnaud M.B."/>
            <person name="Bates S."/>
            <person name="Brown A.J."/>
            <person name="Brunke S."/>
            <person name="Costanzo M.C."/>
            <person name="Fitzpatrick D.A."/>
            <person name="de Groot P.W."/>
            <person name="Harris D."/>
            <person name="Hoyer L.L."/>
            <person name="Hube B."/>
            <person name="Klis F.M."/>
            <person name="Kodira C."/>
            <person name="Lennard N."/>
            <person name="Logue M.E."/>
            <person name="Martin R."/>
            <person name="Neiman A.M."/>
            <person name="Nikolaou E."/>
            <person name="Quail M.A."/>
            <person name="Quinn J."/>
            <person name="Santos M.C."/>
            <person name="Schmitzberger F.F."/>
            <person name="Sherlock G."/>
            <person name="Shah P."/>
            <person name="Silverstein K.A."/>
            <person name="Skrzypek M.S."/>
            <person name="Soll D."/>
            <person name="Staggs R."/>
            <person name="Stansfield I."/>
            <person name="Stumpf M.P."/>
            <person name="Sudbery P.E."/>
            <person name="Srikantha T."/>
            <person name="Zeng Q."/>
            <person name="Berman J."/>
            <person name="Berriman M."/>
            <person name="Heitman J."/>
            <person name="Gow N.A."/>
            <person name="Lorenz M.C."/>
            <person name="Birren B.W."/>
            <person name="Kellis M."/>
            <person name="Cuomo C.A."/>
        </authorList>
    </citation>
    <scope>NUCLEOTIDE SEQUENCE [LARGE SCALE GENOMIC DNA]</scope>
    <source>
        <strain evidence="9 10">WO-1</strain>
    </source>
</reference>
<dbReference type="AlphaFoldDB" id="C4YQ16"/>
<dbReference type="CDD" id="cd13532">
    <property type="entry name" value="PBP2_PDT_like"/>
    <property type="match status" value="1"/>
</dbReference>
<keyword evidence="6" id="KW-0456">Lyase</keyword>
<accession>C4YQ16</accession>
<dbReference type="EC" id="4.2.1.51" evidence="2"/>
<dbReference type="GO" id="GO:0009094">
    <property type="term" value="P:L-phenylalanine biosynthetic process"/>
    <property type="evidence" value="ECO:0007669"/>
    <property type="project" value="UniProtKB-UniPathway"/>
</dbReference>
<dbReference type="GO" id="GO:0005737">
    <property type="term" value="C:cytoplasm"/>
    <property type="evidence" value="ECO:0007669"/>
    <property type="project" value="TreeGrafter"/>
</dbReference>
<dbReference type="InterPro" id="IPR001086">
    <property type="entry name" value="Preph_deHydtase"/>
</dbReference>
<keyword evidence="5" id="KW-0584">Phenylalanine biosynthesis</keyword>
<organism evidence="9 10">
    <name type="scientific">Candida albicans (strain WO-1)</name>
    <name type="common">Yeast</name>
    <dbReference type="NCBI Taxonomy" id="294748"/>
    <lineage>
        <taxon>Eukaryota</taxon>
        <taxon>Fungi</taxon>
        <taxon>Dikarya</taxon>
        <taxon>Ascomycota</taxon>
        <taxon>Saccharomycotina</taxon>
        <taxon>Pichiomycetes</taxon>
        <taxon>Debaryomycetaceae</taxon>
        <taxon>Candida/Lodderomyces clade</taxon>
        <taxon>Candida</taxon>
    </lineage>
</organism>
<comment type="pathway">
    <text evidence="1">Amino-acid biosynthesis; L-phenylalanine biosynthesis; phenylpyruvate from prephenate: step 1/1.</text>
</comment>
<evidence type="ECO:0000256" key="6">
    <source>
        <dbReference type="ARBA" id="ARBA00023239"/>
    </source>
</evidence>
<dbReference type="VEuPathDB" id="FungiDB:CAWG_02570"/>
<dbReference type="Pfam" id="PF01842">
    <property type="entry name" value="ACT"/>
    <property type="match status" value="1"/>
</dbReference>
<evidence type="ECO:0000313" key="10">
    <source>
        <dbReference type="Proteomes" id="UP000001429"/>
    </source>
</evidence>
<evidence type="ECO:0000256" key="3">
    <source>
        <dbReference type="ARBA" id="ARBA00022605"/>
    </source>
</evidence>
<dbReference type="PROSITE" id="PS51671">
    <property type="entry name" value="ACT"/>
    <property type="match status" value="1"/>
</dbReference>
<dbReference type="PANTHER" id="PTHR21022:SF19">
    <property type="entry name" value="PREPHENATE DEHYDRATASE-RELATED"/>
    <property type="match status" value="1"/>
</dbReference>
<dbReference type="CDD" id="cd04905">
    <property type="entry name" value="ACT_CM-PDT"/>
    <property type="match status" value="1"/>
</dbReference>
<keyword evidence="3" id="KW-0028">Amino-acid biosynthesis</keyword>
<dbReference type="HOGENOM" id="CLU_035008_5_1_1"/>
<dbReference type="PANTHER" id="PTHR21022">
    <property type="entry name" value="PREPHENATE DEHYDRATASE P PROTEIN"/>
    <property type="match status" value="1"/>
</dbReference>
<dbReference type="Gene3D" id="3.40.190.10">
    <property type="entry name" value="Periplasmic binding protein-like II"/>
    <property type="match status" value="2"/>
</dbReference>
<dbReference type="InterPro" id="IPR018528">
    <property type="entry name" value="Preph_deHydtase_CS"/>
</dbReference>
<dbReference type="InterPro" id="IPR008242">
    <property type="entry name" value="Chor_mutase/pphenate_deHydtase"/>
</dbReference>
<feature type="domain" description="Prephenate dehydratase" evidence="7">
    <location>
        <begin position="4"/>
        <end position="194"/>
    </location>
</feature>
<proteinExistence type="predicted"/>
<dbReference type="Proteomes" id="UP000001429">
    <property type="component" value="Chromosome 3"/>
</dbReference>
<keyword evidence="4" id="KW-0057">Aromatic amino acid biosynthesis</keyword>
<dbReference type="Gene3D" id="3.30.70.260">
    <property type="match status" value="1"/>
</dbReference>
<dbReference type="EMBL" id="CM000310">
    <property type="protein sequence ID" value="EEQ44305.1"/>
    <property type="molecule type" value="Genomic_DNA"/>
</dbReference>
<dbReference type="OrthoDB" id="983542at2759"/>
<evidence type="ECO:0000259" key="7">
    <source>
        <dbReference type="PROSITE" id="PS51171"/>
    </source>
</evidence>
<sequence>MTIKVAFLGPEGTYTHQALIQQFGTENVSIYPQQSIGDCFHILNEKKVDYAVVPFENSTNGQVVFTYDLLRDWYFQTSTPPKFRIIAEQFVSIHHNLLTNASKIEDIKTIYSHPQVWTQVNKFLQSLPQQITKIDVGSTSKAAEIVSQDTITTSGSSSAAISSYMSSELYKLPILKEGIEDNQSNTTRFLILGYDSPISPPPPPPASNNDDDNSKRNTTIVSSIMFTLNHDDPGALCDVLVKFKEYGITLTSINSRPANLKPWQYVFFVEMIGDIHQEGLVEKIKESCLELVILGVFQRSWRYNNNSNDQ</sequence>
<dbReference type="NCBIfam" id="NF008865">
    <property type="entry name" value="PRK11898.1"/>
    <property type="match status" value="1"/>
</dbReference>
<evidence type="ECO:0000313" key="9">
    <source>
        <dbReference type="EMBL" id="EEQ44305.1"/>
    </source>
</evidence>
<feature type="domain" description="ACT" evidence="8">
    <location>
        <begin position="224"/>
        <end position="301"/>
    </location>
</feature>
<dbReference type="Pfam" id="PF00800">
    <property type="entry name" value="PDT"/>
    <property type="match status" value="1"/>
</dbReference>
<protein>
    <recommendedName>
        <fullName evidence="2">prephenate dehydratase</fullName>
        <ecNumber evidence="2">4.2.1.51</ecNumber>
    </recommendedName>
</protein>